<sequence>MPVKSIIATAVALGLMFLFLFAPWLTSENIHKIVENDLKKRNGEIIDYGVSMNCDGCGVKQVKNNAFGKDVVIEYIAGGGPLPPNTKFERRQIEIFVSFLGTVHELGHLY</sequence>
<dbReference type="Proteomes" id="UP001519343">
    <property type="component" value="Unassembled WGS sequence"/>
</dbReference>
<keyword evidence="1" id="KW-0812">Transmembrane</keyword>
<dbReference type="RefSeq" id="WP_209810455.1">
    <property type="nucleotide sequence ID" value="NZ_JAGGKT010000006.1"/>
</dbReference>
<protein>
    <recommendedName>
        <fullName evidence="4">Peptidase M10 metallopeptidase domain-containing protein</fullName>
    </recommendedName>
</protein>
<feature type="transmembrane region" description="Helical" evidence="1">
    <location>
        <begin position="6"/>
        <end position="25"/>
    </location>
</feature>
<organism evidence="2 3">
    <name type="scientific">Ammoniphilus resinae</name>
    <dbReference type="NCBI Taxonomy" id="861532"/>
    <lineage>
        <taxon>Bacteria</taxon>
        <taxon>Bacillati</taxon>
        <taxon>Bacillota</taxon>
        <taxon>Bacilli</taxon>
        <taxon>Bacillales</taxon>
        <taxon>Paenibacillaceae</taxon>
        <taxon>Aneurinibacillus group</taxon>
        <taxon>Ammoniphilus</taxon>
    </lineage>
</organism>
<evidence type="ECO:0000313" key="2">
    <source>
        <dbReference type="EMBL" id="MBP1932412.1"/>
    </source>
</evidence>
<evidence type="ECO:0008006" key="4">
    <source>
        <dbReference type="Google" id="ProtNLM"/>
    </source>
</evidence>
<keyword evidence="1" id="KW-0472">Membrane</keyword>
<keyword evidence="3" id="KW-1185">Reference proteome</keyword>
<gene>
    <name evidence="2" type="ORF">J2Z37_002413</name>
</gene>
<comment type="caution">
    <text evidence="2">The sequence shown here is derived from an EMBL/GenBank/DDBJ whole genome shotgun (WGS) entry which is preliminary data.</text>
</comment>
<name>A0ABS4GQI8_9BACL</name>
<keyword evidence="1" id="KW-1133">Transmembrane helix</keyword>
<dbReference type="EMBL" id="JAGGKT010000006">
    <property type="protein sequence ID" value="MBP1932412.1"/>
    <property type="molecule type" value="Genomic_DNA"/>
</dbReference>
<evidence type="ECO:0000256" key="1">
    <source>
        <dbReference type="SAM" id="Phobius"/>
    </source>
</evidence>
<proteinExistence type="predicted"/>
<evidence type="ECO:0000313" key="3">
    <source>
        <dbReference type="Proteomes" id="UP001519343"/>
    </source>
</evidence>
<reference evidence="2 3" key="1">
    <citation type="submission" date="2021-03" db="EMBL/GenBank/DDBJ databases">
        <title>Genomic Encyclopedia of Type Strains, Phase IV (KMG-IV): sequencing the most valuable type-strain genomes for metagenomic binning, comparative biology and taxonomic classification.</title>
        <authorList>
            <person name="Goeker M."/>
        </authorList>
    </citation>
    <scope>NUCLEOTIDE SEQUENCE [LARGE SCALE GENOMIC DNA]</scope>
    <source>
        <strain evidence="2 3">DSM 24738</strain>
    </source>
</reference>
<accession>A0ABS4GQI8</accession>